<accession>A0A6P1BL38</accession>
<dbReference type="InterPro" id="IPR007197">
    <property type="entry name" value="rSAM"/>
</dbReference>
<dbReference type="Proteomes" id="UP000468531">
    <property type="component" value="Unassembled WGS sequence"/>
</dbReference>
<dbReference type="PROSITE" id="PS51918">
    <property type="entry name" value="RADICAL_SAM"/>
    <property type="match status" value="1"/>
</dbReference>
<dbReference type="PANTHER" id="PTHR43409:SF16">
    <property type="entry name" value="SLR0320 PROTEIN"/>
    <property type="match status" value="1"/>
</dbReference>
<dbReference type="GO" id="GO:0046872">
    <property type="term" value="F:metal ion binding"/>
    <property type="evidence" value="ECO:0007669"/>
    <property type="project" value="UniProtKB-KW"/>
</dbReference>
<dbReference type="InterPro" id="IPR023404">
    <property type="entry name" value="rSAM_horseshoe"/>
</dbReference>
<comment type="cofactor">
    <cofactor evidence="1">
        <name>[4Fe-4S] cluster</name>
        <dbReference type="ChEBI" id="CHEBI:49883"/>
    </cofactor>
</comment>
<comment type="caution">
    <text evidence="8">The sequence shown here is derived from an EMBL/GenBank/DDBJ whole genome shotgun (WGS) entry which is preliminary data.</text>
</comment>
<organism evidence="8 9">
    <name type="scientific">Bradyrhizobium uaiense</name>
    <dbReference type="NCBI Taxonomy" id="2594946"/>
    <lineage>
        <taxon>Bacteria</taxon>
        <taxon>Pseudomonadati</taxon>
        <taxon>Pseudomonadota</taxon>
        <taxon>Alphaproteobacteria</taxon>
        <taxon>Hyphomicrobiales</taxon>
        <taxon>Nitrobacteraceae</taxon>
        <taxon>Bradyrhizobium</taxon>
    </lineage>
</organism>
<dbReference type="Gene3D" id="3.40.50.280">
    <property type="entry name" value="Cobalamin-binding domain"/>
    <property type="match status" value="1"/>
</dbReference>
<dbReference type="SMART" id="SM00729">
    <property type="entry name" value="Elp3"/>
    <property type="match status" value="1"/>
</dbReference>
<proteinExistence type="predicted"/>
<dbReference type="GO" id="GO:0005829">
    <property type="term" value="C:cytosol"/>
    <property type="evidence" value="ECO:0007669"/>
    <property type="project" value="TreeGrafter"/>
</dbReference>
<reference evidence="8 9" key="1">
    <citation type="journal article" date="2020" name="Arch. Microbiol.">
        <title>Bradyrhizobium uaiense sp. nov., a new highly efficient cowpea symbiont.</title>
        <authorList>
            <person name="Cabral Michel D."/>
            <person name="Azarias Guimaraes A."/>
            <person name="Martins da Costa E."/>
            <person name="Soares de Carvalho T."/>
            <person name="Balsanelli E."/>
            <person name="Willems A."/>
            <person name="Maltempi de Souza E."/>
            <person name="de Souza Moreira F.M."/>
        </authorList>
    </citation>
    <scope>NUCLEOTIDE SEQUENCE [LARGE SCALE GENOMIC DNA]</scope>
    <source>
        <strain evidence="8 9">UFLA 03-164</strain>
    </source>
</reference>
<dbReference type="Gene3D" id="3.80.30.20">
    <property type="entry name" value="tm_1862 like domain"/>
    <property type="match status" value="1"/>
</dbReference>
<evidence type="ECO:0000313" key="9">
    <source>
        <dbReference type="Proteomes" id="UP000468531"/>
    </source>
</evidence>
<dbReference type="InterPro" id="IPR006158">
    <property type="entry name" value="Cobalamin-bd"/>
</dbReference>
<dbReference type="SFLD" id="SFLDG01123">
    <property type="entry name" value="methyltransferase_(Class_B)"/>
    <property type="match status" value="1"/>
</dbReference>
<evidence type="ECO:0000256" key="1">
    <source>
        <dbReference type="ARBA" id="ARBA00001966"/>
    </source>
</evidence>
<evidence type="ECO:0000256" key="4">
    <source>
        <dbReference type="ARBA" id="ARBA00023004"/>
    </source>
</evidence>
<name>A0A6P1BL38_9BRAD</name>
<keyword evidence="2" id="KW-0949">S-adenosyl-L-methionine</keyword>
<dbReference type="SUPFAM" id="SSF102114">
    <property type="entry name" value="Radical SAM enzymes"/>
    <property type="match status" value="1"/>
</dbReference>
<dbReference type="PROSITE" id="PS51332">
    <property type="entry name" value="B12_BINDING"/>
    <property type="match status" value="1"/>
</dbReference>
<evidence type="ECO:0000256" key="3">
    <source>
        <dbReference type="ARBA" id="ARBA00022723"/>
    </source>
</evidence>
<dbReference type="Pfam" id="PF02310">
    <property type="entry name" value="B12-binding"/>
    <property type="match status" value="1"/>
</dbReference>
<keyword evidence="5" id="KW-0411">Iron-sulfur</keyword>
<evidence type="ECO:0000256" key="5">
    <source>
        <dbReference type="ARBA" id="ARBA00023014"/>
    </source>
</evidence>
<dbReference type="Pfam" id="PF04055">
    <property type="entry name" value="Radical_SAM"/>
    <property type="match status" value="1"/>
</dbReference>
<dbReference type="EMBL" id="VKHP01000086">
    <property type="protein sequence ID" value="NEU98282.1"/>
    <property type="molecule type" value="Genomic_DNA"/>
</dbReference>
<dbReference type="InterPro" id="IPR034466">
    <property type="entry name" value="Methyltransferase_Class_B"/>
</dbReference>
<evidence type="ECO:0000259" key="7">
    <source>
        <dbReference type="PROSITE" id="PS51918"/>
    </source>
</evidence>
<feature type="domain" description="Radical SAM core" evidence="7">
    <location>
        <begin position="208"/>
        <end position="446"/>
    </location>
</feature>
<feature type="domain" description="B12-binding" evidence="6">
    <location>
        <begin position="20"/>
        <end position="170"/>
    </location>
</feature>
<dbReference type="InterPro" id="IPR058240">
    <property type="entry name" value="rSAM_sf"/>
</dbReference>
<dbReference type="GO" id="GO:0003824">
    <property type="term" value="F:catalytic activity"/>
    <property type="evidence" value="ECO:0007669"/>
    <property type="project" value="InterPro"/>
</dbReference>
<dbReference type="GO" id="GO:0031419">
    <property type="term" value="F:cobalamin binding"/>
    <property type="evidence" value="ECO:0007669"/>
    <property type="project" value="InterPro"/>
</dbReference>
<dbReference type="SFLD" id="SFLDS00029">
    <property type="entry name" value="Radical_SAM"/>
    <property type="match status" value="1"/>
</dbReference>
<dbReference type="AlphaFoldDB" id="A0A6P1BL38"/>
<dbReference type="InterPro" id="IPR006638">
    <property type="entry name" value="Elp3/MiaA/NifB-like_rSAM"/>
</dbReference>
<gene>
    <name evidence="8" type="ORF">FNJ47_21250</name>
</gene>
<evidence type="ECO:0000313" key="8">
    <source>
        <dbReference type="EMBL" id="NEU98282.1"/>
    </source>
</evidence>
<evidence type="ECO:0000259" key="6">
    <source>
        <dbReference type="PROSITE" id="PS51332"/>
    </source>
</evidence>
<dbReference type="PANTHER" id="PTHR43409">
    <property type="entry name" value="ANAEROBIC MAGNESIUM-PROTOPORPHYRIN IX MONOMETHYL ESTER CYCLASE-RELATED"/>
    <property type="match status" value="1"/>
</dbReference>
<dbReference type="InterPro" id="IPR051198">
    <property type="entry name" value="BchE-like"/>
</dbReference>
<dbReference type="CDD" id="cd01335">
    <property type="entry name" value="Radical_SAM"/>
    <property type="match status" value="1"/>
</dbReference>
<evidence type="ECO:0000256" key="2">
    <source>
        <dbReference type="ARBA" id="ARBA00022691"/>
    </source>
</evidence>
<keyword evidence="4" id="KW-0408">Iron</keyword>
<keyword evidence="3" id="KW-0479">Metal-binding</keyword>
<keyword evidence="9" id="KW-1185">Reference proteome</keyword>
<dbReference type="GO" id="GO:0051539">
    <property type="term" value="F:4 iron, 4 sulfur cluster binding"/>
    <property type="evidence" value="ECO:0007669"/>
    <property type="project" value="UniProtKB-KW"/>
</dbReference>
<sequence length="677" mass="75132">MIRDPSMRVSLATSLHLDHGARRFDARPGDPIDVMQAFVPVGLLSLKASCNRACPTASVDVVEVNTLINAGRIVNGKDFYDDLADTILGDGADVVGLMTDSDSLHHTVAVAKRVKARSPRSFVCLGGPASSPLAGNLLQRFEALDFIVRGEGEETFSDLMCALEHGTMPSGIAGLTWRDRSEVVHNADRKVIDDLDTLPIPDFAAYPRMADAALYLDVGRGCPFKCSFCATAPFWERRYRMKSIPRILDEIRLLRDRWGRHHVNFSHDIFTCDMKWTHRFCDAMKAAELGFTWSCSTRTDVIDPDLLAHMAEAGCVEIYYGIESGSQAMQGTIDKNLDLRRSREIVRTTAALGIRPVTGFILGYPNETPESASDTVTRFFDFLEIGRYRAHIFTLCPFPGAPMFARAKDSVERRSECLDLPLATKPAAEADRTINENPDIFVGQFRYATPDISSELIAAAEEISPHLVLLKRLWPMLLPHYDAPMTMLTRWTHWIAARNADRPWRARHHGDAGDLIDFLARELAELGIADGRLAEFLRYEAVKLAAAALPMGTMEDAGRLPELSSETTLERARPYLLAAFAVDIGAVIAGQSLPVNDITLPQWVLFARGTGGGLDTMVISEAARRILEYVQRPRKVRELAQAALIDFTGHGREPIERGLETVHALLVRRLLKEVQPS</sequence>
<protein>
    <submittedName>
        <fullName evidence="8">B12-binding domain-containing radical SAM protein</fullName>
    </submittedName>
</protein>
<dbReference type="SFLD" id="SFLDG01082">
    <property type="entry name" value="B12-binding_domain_containing"/>
    <property type="match status" value="1"/>
</dbReference>